<accession>A0ABW3PN93</accession>
<comment type="caution">
    <text evidence="2">The sequence shown here is derived from an EMBL/GenBank/DDBJ whole genome shotgun (WGS) entry which is preliminary data.</text>
</comment>
<dbReference type="Pfam" id="PF01381">
    <property type="entry name" value="HTH_3"/>
    <property type="match status" value="1"/>
</dbReference>
<dbReference type="SMART" id="SM00530">
    <property type="entry name" value="HTH_XRE"/>
    <property type="match status" value="1"/>
</dbReference>
<proteinExistence type="predicted"/>
<dbReference type="RefSeq" id="WP_379292248.1">
    <property type="nucleotide sequence ID" value="NZ_JBHTKX010000001.1"/>
</dbReference>
<reference evidence="3" key="1">
    <citation type="journal article" date="2019" name="Int. J. Syst. Evol. Microbiol.">
        <title>The Global Catalogue of Microorganisms (GCM) 10K type strain sequencing project: providing services to taxonomists for standard genome sequencing and annotation.</title>
        <authorList>
            <consortium name="The Broad Institute Genomics Platform"/>
            <consortium name="The Broad Institute Genome Sequencing Center for Infectious Disease"/>
            <person name="Wu L."/>
            <person name="Ma J."/>
        </authorList>
    </citation>
    <scope>NUCLEOTIDE SEQUENCE [LARGE SCALE GENOMIC DNA]</scope>
    <source>
        <strain evidence="3">CCUG 53519</strain>
    </source>
</reference>
<evidence type="ECO:0000313" key="3">
    <source>
        <dbReference type="Proteomes" id="UP001597169"/>
    </source>
</evidence>
<dbReference type="CDD" id="cd00093">
    <property type="entry name" value="HTH_XRE"/>
    <property type="match status" value="1"/>
</dbReference>
<dbReference type="PROSITE" id="PS50943">
    <property type="entry name" value="HTH_CROC1"/>
    <property type="match status" value="1"/>
</dbReference>
<feature type="domain" description="HTH cro/C1-type" evidence="1">
    <location>
        <begin position="8"/>
        <end position="62"/>
    </location>
</feature>
<dbReference type="InterPro" id="IPR010982">
    <property type="entry name" value="Lambda_DNA-bd_dom_sf"/>
</dbReference>
<evidence type="ECO:0000259" key="1">
    <source>
        <dbReference type="PROSITE" id="PS50943"/>
    </source>
</evidence>
<organism evidence="2 3">
    <name type="scientific">Paenibacillus provencensis</name>
    <dbReference type="NCBI Taxonomy" id="441151"/>
    <lineage>
        <taxon>Bacteria</taxon>
        <taxon>Bacillati</taxon>
        <taxon>Bacillota</taxon>
        <taxon>Bacilli</taxon>
        <taxon>Bacillales</taxon>
        <taxon>Paenibacillaceae</taxon>
        <taxon>Paenibacillus</taxon>
    </lineage>
</organism>
<dbReference type="EMBL" id="JBHTKX010000001">
    <property type="protein sequence ID" value="MFD1126595.1"/>
    <property type="molecule type" value="Genomic_DNA"/>
</dbReference>
<sequence>MNPVVKNIETTRKRKRITMKEIADHCGKTIPWYADIAKGRRRVYLDDMLKIAEALDEDPQIFFAQQLSVTLNSTKTA</sequence>
<keyword evidence="3" id="KW-1185">Reference proteome</keyword>
<name>A0ABW3PN93_9BACL</name>
<gene>
    <name evidence="2" type="ORF">ACFQ3J_00205</name>
</gene>
<dbReference type="Proteomes" id="UP001597169">
    <property type="component" value="Unassembled WGS sequence"/>
</dbReference>
<protein>
    <submittedName>
        <fullName evidence="2">Helix-turn-helix domain-containing protein</fullName>
    </submittedName>
</protein>
<dbReference type="SUPFAM" id="SSF47413">
    <property type="entry name" value="lambda repressor-like DNA-binding domains"/>
    <property type="match status" value="1"/>
</dbReference>
<dbReference type="Gene3D" id="1.10.260.40">
    <property type="entry name" value="lambda repressor-like DNA-binding domains"/>
    <property type="match status" value="1"/>
</dbReference>
<evidence type="ECO:0000313" key="2">
    <source>
        <dbReference type="EMBL" id="MFD1126595.1"/>
    </source>
</evidence>
<dbReference type="InterPro" id="IPR001387">
    <property type="entry name" value="Cro/C1-type_HTH"/>
</dbReference>